<accession>A0A0J6ZBC4</accession>
<comment type="caution">
    <text evidence="1">The sequence shown here is derived from an EMBL/GenBank/DDBJ whole genome shotgun (WGS) entry which is preliminary data.</text>
</comment>
<name>A0A0J6ZBC4_9MYCO</name>
<dbReference type="RefSeq" id="WP_157850906.1">
    <property type="nucleotide sequence ID" value="NZ_JYNU01000001.1"/>
</dbReference>
<dbReference type="PATRIC" id="fig|1807.14.peg.91"/>
<reference evidence="1 2" key="1">
    <citation type="journal article" date="2015" name="Genome Biol. Evol.">
        <title>Characterization of Three Mycobacterium spp. with Potential Use in Bioremediation by Genome Sequencing and Comparative Genomics.</title>
        <authorList>
            <person name="Das S."/>
            <person name="Pettersson B.M."/>
            <person name="Behra P.R."/>
            <person name="Ramesh M."/>
            <person name="Dasgupta S."/>
            <person name="Bhattacharya A."/>
            <person name="Kirsebom L.A."/>
        </authorList>
    </citation>
    <scope>NUCLEOTIDE SEQUENCE [LARGE SCALE GENOMIC DNA]</scope>
    <source>
        <strain evidence="1 2">DSM 44075</strain>
    </source>
</reference>
<evidence type="ECO:0000313" key="2">
    <source>
        <dbReference type="Proteomes" id="UP000036313"/>
    </source>
</evidence>
<proteinExistence type="predicted"/>
<protein>
    <submittedName>
        <fullName evidence="1">Uncharacterized protein</fullName>
    </submittedName>
</protein>
<gene>
    <name evidence="1" type="ORF">MOBUDSM44075_00088</name>
</gene>
<evidence type="ECO:0000313" key="1">
    <source>
        <dbReference type="EMBL" id="KMO81966.1"/>
    </source>
</evidence>
<dbReference type="EMBL" id="JYNU01000001">
    <property type="protein sequence ID" value="KMO81966.1"/>
    <property type="molecule type" value="Genomic_DNA"/>
</dbReference>
<organism evidence="1 2">
    <name type="scientific">Mycolicibacterium obuense</name>
    <dbReference type="NCBI Taxonomy" id="1807"/>
    <lineage>
        <taxon>Bacteria</taxon>
        <taxon>Bacillati</taxon>
        <taxon>Actinomycetota</taxon>
        <taxon>Actinomycetes</taxon>
        <taxon>Mycobacteriales</taxon>
        <taxon>Mycobacteriaceae</taxon>
        <taxon>Mycolicibacterium</taxon>
    </lineage>
</organism>
<dbReference type="AlphaFoldDB" id="A0A0J6ZBC4"/>
<dbReference type="Proteomes" id="UP000036313">
    <property type="component" value="Unassembled WGS sequence"/>
</dbReference>
<sequence length="53" mass="5974">MLWQSAWKQGSGEGIAKNKMVAQSQDKLMEVYNDTTFAPNAWLKDQDVSLDVV</sequence>